<protein>
    <submittedName>
        <fullName evidence="1">Uncharacterized protein</fullName>
    </submittedName>
</protein>
<gene>
    <name evidence="1" type="ORF">MANES_06G012100</name>
</gene>
<sequence length="47" mass="5388">MDNLLIFWYQKPLKTHLPFQPNFNSLEQSVCPAIEALSCSSFTSILD</sequence>
<evidence type="ECO:0000313" key="1">
    <source>
        <dbReference type="EMBL" id="OAY46599.1"/>
    </source>
</evidence>
<reference evidence="1" key="1">
    <citation type="submission" date="2016-02" db="EMBL/GenBank/DDBJ databases">
        <title>WGS assembly of Manihot esculenta.</title>
        <authorList>
            <person name="Bredeson J.V."/>
            <person name="Prochnik S.E."/>
            <person name="Lyons J.B."/>
            <person name="Schmutz J."/>
            <person name="Grimwood J."/>
            <person name="Vrebalov J."/>
            <person name="Bart R.S."/>
            <person name="Amuge T."/>
            <person name="Ferguson M.E."/>
            <person name="Green R."/>
            <person name="Putnam N."/>
            <person name="Stites J."/>
            <person name="Rounsley S."/>
            <person name="Rokhsar D.S."/>
        </authorList>
    </citation>
    <scope>NUCLEOTIDE SEQUENCE [LARGE SCALE GENOMIC DNA]</scope>
    <source>
        <tissue evidence="1">Leaf</tissue>
    </source>
</reference>
<accession>A0A2C9VN88</accession>
<organism evidence="1">
    <name type="scientific">Manihot esculenta</name>
    <name type="common">Cassava</name>
    <name type="synonym">Jatropha manihot</name>
    <dbReference type="NCBI Taxonomy" id="3983"/>
    <lineage>
        <taxon>Eukaryota</taxon>
        <taxon>Viridiplantae</taxon>
        <taxon>Streptophyta</taxon>
        <taxon>Embryophyta</taxon>
        <taxon>Tracheophyta</taxon>
        <taxon>Spermatophyta</taxon>
        <taxon>Magnoliopsida</taxon>
        <taxon>eudicotyledons</taxon>
        <taxon>Gunneridae</taxon>
        <taxon>Pentapetalae</taxon>
        <taxon>rosids</taxon>
        <taxon>fabids</taxon>
        <taxon>Malpighiales</taxon>
        <taxon>Euphorbiaceae</taxon>
        <taxon>Crotonoideae</taxon>
        <taxon>Manihoteae</taxon>
        <taxon>Manihot</taxon>
    </lineage>
</organism>
<dbReference type="EMBL" id="CM004392">
    <property type="protein sequence ID" value="OAY46599.1"/>
    <property type="molecule type" value="Genomic_DNA"/>
</dbReference>
<proteinExistence type="predicted"/>
<name>A0A2C9VN88_MANES</name>
<dbReference type="AlphaFoldDB" id="A0A2C9VN88"/>